<proteinExistence type="predicted"/>
<accession>A0ABZ3D7A0</accession>
<sequence>MSLIDDATSVALFADIPRQVFVINQFDPMTRPGSAIARSLGEWMGRRLLGVVHRDEHVGEALAAQKPIASYAPRSQAHHDLAVIARRPTAMVGG</sequence>
<dbReference type="InterPro" id="IPR017746">
    <property type="entry name" value="Cellulose_synthase_operon_BcsQ"/>
</dbReference>
<gene>
    <name evidence="1" type="ORF">AAC691_04290</name>
</gene>
<dbReference type="SUPFAM" id="SSF52540">
    <property type="entry name" value="P-loop containing nucleoside triphosphate hydrolases"/>
    <property type="match status" value="1"/>
</dbReference>
<name>A0ABZ3D7A0_9PROT</name>
<dbReference type="InterPro" id="IPR027417">
    <property type="entry name" value="P-loop_NTPase"/>
</dbReference>
<dbReference type="Gene3D" id="3.40.50.300">
    <property type="entry name" value="P-loop containing nucleotide triphosphate hydrolases"/>
    <property type="match status" value="1"/>
</dbReference>
<reference evidence="1 2" key="1">
    <citation type="submission" date="2024-04" db="EMBL/GenBank/DDBJ databases">
        <title>Complete genome sequence of Nguyenibacter vanlangesis HBCM-1154, a strain capable of nitrogen fixation, IAA production, and phosphorus solubilization isolated from sugarcane soil.</title>
        <authorList>
            <person name="MY HANH P."/>
        </authorList>
    </citation>
    <scope>NUCLEOTIDE SEQUENCE [LARGE SCALE GENOMIC DNA]</scope>
    <source>
        <strain evidence="1 2">HBCM 1154</strain>
    </source>
</reference>
<evidence type="ECO:0000313" key="2">
    <source>
        <dbReference type="Proteomes" id="UP001449795"/>
    </source>
</evidence>
<dbReference type="Proteomes" id="UP001449795">
    <property type="component" value="Chromosome"/>
</dbReference>
<dbReference type="EMBL" id="CP152276">
    <property type="protein sequence ID" value="XAE43672.1"/>
    <property type="molecule type" value="Genomic_DNA"/>
</dbReference>
<organism evidence="1 2">
    <name type="scientific">Nguyenibacter vanlangensis</name>
    <dbReference type="NCBI Taxonomy" id="1216886"/>
    <lineage>
        <taxon>Bacteria</taxon>
        <taxon>Pseudomonadati</taxon>
        <taxon>Pseudomonadota</taxon>
        <taxon>Alphaproteobacteria</taxon>
        <taxon>Acetobacterales</taxon>
        <taxon>Acetobacteraceae</taxon>
        <taxon>Nguyenibacter</taxon>
    </lineage>
</organism>
<keyword evidence="2" id="KW-1185">Reference proteome</keyword>
<protein>
    <submittedName>
        <fullName evidence="1">Cellulose synthase operon protein YhjQ/BcsQ</fullName>
    </submittedName>
</protein>
<dbReference type="RefSeq" id="WP_342629063.1">
    <property type="nucleotide sequence ID" value="NZ_CP152276.1"/>
</dbReference>
<evidence type="ECO:0000313" key="1">
    <source>
        <dbReference type="EMBL" id="XAE43672.1"/>
    </source>
</evidence>
<dbReference type="Pfam" id="PF06564">
    <property type="entry name" value="CBP_BcsQ"/>
    <property type="match status" value="1"/>
</dbReference>